<dbReference type="PANTHER" id="PTHR47505">
    <property type="entry name" value="DNA UTILIZATION PROTEIN YHGH"/>
    <property type="match status" value="1"/>
</dbReference>
<feature type="domain" description="Phosphoribosyltransferase" evidence="2">
    <location>
        <begin position="168"/>
        <end position="229"/>
    </location>
</feature>
<dbReference type="AlphaFoldDB" id="A0A1H6TU38"/>
<comment type="similarity">
    <text evidence="1">Belongs to the ComF/GntX family.</text>
</comment>
<evidence type="ECO:0000313" key="4">
    <source>
        <dbReference type="Proteomes" id="UP000199702"/>
    </source>
</evidence>
<proteinExistence type="inferred from homology"/>
<dbReference type="Proteomes" id="UP000199702">
    <property type="component" value="Unassembled WGS sequence"/>
</dbReference>
<dbReference type="Pfam" id="PF00156">
    <property type="entry name" value="Pribosyltran"/>
    <property type="match status" value="1"/>
</dbReference>
<dbReference type="PANTHER" id="PTHR47505:SF1">
    <property type="entry name" value="DNA UTILIZATION PROTEIN YHGH"/>
    <property type="match status" value="1"/>
</dbReference>
<dbReference type="Gene3D" id="3.40.50.2020">
    <property type="match status" value="1"/>
</dbReference>
<protein>
    <submittedName>
        <fullName evidence="3">ComF family protein</fullName>
    </submittedName>
</protein>
<accession>A0A1H6TU38</accession>
<dbReference type="RefSeq" id="WP_091311695.1">
    <property type="nucleotide sequence ID" value="NZ_CBCSJU010000007.1"/>
</dbReference>
<keyword evidence="4" id="KW-1185">Reference proteome</keyword>
<dbReference type="STRING" id="402734.SAMN05660918_1764"/>
<gene>
    <name evidence="3" type="ORF">SAMN05660918_1764</name>
</gene>
<sequence>MLKIFDEIPRNLLNVLFPVFCNGCSNLLLKNENVICTKCLHNLPLTHHHTITETEIDKAFYGLVPFEFAASFLYFTKKGISQNLIHNLKYKNRQEIGTFLGNLYADELKNLEIFQEIDFIIPVPLHTKRFHERGYNQVTTFCKAIEKNLTIPMLEDVLLKTKNLKSVTDKSKESRLENNKNVFSIENQGKIEGKHVLIIDDVFTTGATIEACAKEILKIKNTKISILTMAYSQS</sequence>
<dbReference type="OrthoDB" id="9779910at2"/>
<dbReference type="EMBL" id="FNYA01000003">
    <property type="protein sequence ID" value="SEI83541.1"/>
    <property type="molecule type" value="Genomic_DNA"/>
</dbReference>
<evidence type="ECO:0000256" key="1">
    <source>
        <dbReference type="ARBA" id="ARBA00008007"/>
    </source>
</evidence>
<dbReference type="InterPro" id="IPR000836">
    <property type="entry name" value="PRTase_dom"/>
</dbReference>
<dbReference type="SUPFAM" id="SSF53271">
    <property type="entry name" value="PRTase-like"/>
    <property type="match status" value="1"/>
</dbReference>
<evidence type="ECO:0000259" key="2">
    <source>
        <dbReference type="Pfam" id="PF00156"/>
    </source>
</evidence>
<dbReference type="InterPro" id="IPR029057">
    <property type="entry name" value="PRTase-like"/>
</dbReference>
<name>A0A1H6TU38_9FLAO</name>
<dbReference type="CDD" id="cd06223">
    <property type="entry name" value="PRTases_typeI"/>
    <property type="match status" value="1"/>
</dbReference>
<reference evidence="4" key="1">
    <citation type="submission" date="2016-10" db="EMBL/GenBank/DDBJ databases">
        <authorList>
            <person name="Varghese N."/>
            <person name="Submissions S."/>
        </authorList>
    </citation>
    <scope>NUCLEOTIDE SEQUENCE [LARGE SCALE GENOMIC DNA]</scope>
    <source>
        <strain evidence="4">DSM 17934</strain>
    </source>
</reference>
<organism evidence="3 4">
    <name type="scientific">Flavobacterium terrigena</name>
    <dbReference type="NCBI Taxonomy" id="402734"/>
    <lineage>
        <taxon>Bacteria</taxon>
        <taxon>Pseudomonadati</taxon>
        <taxon>Bacteroidota</taxon>
        <taxon>Flavobacteriia</taxon>
        <taxon>Flavobacteriales</taxon>
        <taxon>Flavobacteriaceae</taxon>
        <taxon>Flavobacterium</taxon>
    </lineage>
</organism>
<evidence type="ECO:0000313" key="3">
    <source>
        <dbReference type="EMBL" id="SEI83541.1"/>
    </source>
</evidence>
<dbReference type="InterPro" id="IPR051910">
    <property type="entry name" value="ComF/GntX_DNA_util-trans"/>
</dbReference>